<dbReference type="NCBIfam" id="TIGR00727">
    <property type="entry name" value="ISP4_OPT"/>
    <property type="match status" value="1"/>
</dbReference>
<dbReference type="GO" id="GO:0016020">
    <property type="term" value="C:membrane"/>
    <property type="evidence" value="ECO:0007669"/>
    <property type="project" value="UniProtKB-SubCell"/>
</dbReference>
<dbReference type="NCBIfam" id="TIGR00728">
    <property type="entry name" value="OPT_sfam"/>
    <property type="match status" value="1"/>
</dbReference>
<comment type="caution">
    <text evidence="9">The sequence shown here is derived from an EMBL/GenBank/DDBJ whole genome shotgun (WGS) entry which is preliminary data.</text>
</comment>
<evidence type="ECO:0000256" key="5">
    <source>
        <dbReference type="ARBA" id="ARBA00022856"/>
    </source>
</evidence>
<dbReference type="AlphaFoldDB" id="A0A177TCF1"/>
<sequence length="804" mass="90789">MTGTVPDIESPVIEKNDVLDDRSSTPESLNKREMEADIKHAIVDHRLNDPNMDTAMIDQAETALEKGDLKAELKLEDALHDDSIYPEVRAAVSNVDDPNMPVNTFRSWFIGIVMSILLAGLNEFFSYRYPSVSISSLVAQVVVFPVGVFFAAVLPTRRFKTPLGTFSLNPGPFNIKEHTLITIMANVSYGGAYATYDIGAQQFFYRQKWSAGYRILLVLSSQLIGFSYAGFCRRWLVWPAAMIWPGNLVQTALLTTFHHQKGVEAGKISRERYFLFLFAAAFVYYWFPGYIFTALSTFNWACWIAPTNIKLNQLMGTQSGLGMGLLTFDWAQISYIIQPMVTPWFTSLQILISFVFWMWFIAPILYYNNVKNTAYLPFVTNQIFDRFGSPYSTKEVFTAEGTFDAVAYNDYSQQFLPVVSMLNFGLQFASVASIFSHVFMYFRKDLHRQWKASLKEEPDIHARLMSRYREVPNWWYLATFLVSFAMALVAILVWPTRLPWWGLVIALLISAVFTLPAGLITAITNLQIGLNVPSELIIGYMLPGRPIAMMMFKTFGYVAAAQGISFVSDLKLGHYMKIPPRTMFIGQVIATSVAAVVVIGVQAWVFGNIKDVCTKHAQDGFQCPGVTTFGSSSIIWGLIGPRYNFSSGQPYNFLLYFFLIGFLIPIPTYFLTKRYPRSILRYVYWPVLFIAAANTAPATGPNFVMGTFVAYIFQSYIRRRHFKWWSNYNYITEAALDVGTGISTIIIFFAVVFPQGKNVAFTDGNWWGNTVQYNTADGNYTSWLLPPDEGFAPAPGGTRYAAAL</sequence>
<evidence type="ECO:0000256" key="3">
    <source>
        <dbReference type="ARBA" id="ARBA00022448"/>
    </source>
</evidence>
<dbReference type="PANTHER" id="PTHR22601">
    <property type="entry name" value="ISP4 LIKE PROTEIN"/>
    <property type="match status" value="1"/>
</dbReference>
<evidence type="ECO:0000256" key="1">
    <source>
        <dbReference type="ARBA" id="ARBA00004141"/>
    </source>
</evidence>
<protein>
    <recommendedName>
        <fullName evidence="11">OPT family small oligopeptide transporter</fullName>
    </recommendedName>
</protein>
<proteinExistence type="inferred from homology"/>
<evidence type="ECO:0000256" key="7">
    <source>
        <dbReference type="ARBA" id="ARBA00022989"/>
    </source>
</evidence>
<comment type="subcellular location">
    <subcellularLocation>
        <location evidence="1">Membrane</location>
        <topology evidence="1">Multi-pass membrane protein</topology>
    </subcellularLocation>
</comment>
<evidence type="ECO:0008006" key="11">
    <source>
        <dbReference type="Google" id="ProtNLM"/>
    </source>
</evidence>
<keyword evidence="5" id="KW-0571">Peptide transport</keyword>
<dbReference type="GO" id="GO:0015031">
    <property type="term" value="P:protein transport"/>
    <property type="evidence" value="ECO:0007669"/>
    <property type="project" value="UniProtKB-KW"/>
</dbReference>
<gene>
    <name evidence="9" type="ORF">A4X13_0g5510</name>
</gene>
<dbReference type="Pfam" id="PF03169">
    <property type="entry name" value="OPT"/>
    <property type="match status" value="1"/>
</dbReference>
<evidence type="ECO:0000313" key="9">
    <source>
        <dbReference type="EMBL" id="KAE8248703.1"/>
    </source>
</evidence>
<dbReference type="Proteomes" id="UP000077521">
    <property type="component" value="Unassembled WGS sequence"/>
</dbReference>
<dbReference type="OrthoDB" id="9986677at2759"/>
<keyword evidence="6" id="KW-0653">Protein transport</keyword>
<keyword evidence="7" id="KW-1133">Transmembrane helix</keyword>
<reference evidence="9" key="1">
    <citation type="submission" date="2016-04" db="EMBL/GenBank/DDBJ databases">
        <authorList>
            <person name="Nguyen H.D."/>
            <person name="Samba Siva P."/>
            <person name="Cullis J."/>
            <person name="Levesque C.A."/>
            <person name="Hambleton S."/>
        </authorList>
    </citation>
    <scope>NUCLEOTIDE SEQUENCE</scope>
    <source>
        <strain evidence="9">DAOMC 236416</strain>
    </source>
</reference>
<dbReference type="InterPro" id="IPR004813">
    <property type="entry name" value="OPT"/>
</dbReference>
<dbReference type="GO" id="GO:0035673">
    <property type="term" value="F:oligopeptide transmembrane transporter activity"/>
    <property type="evidence" value="ECO:0007669"/>
    <property type="project" value="InterPro"/>
</dbReference>
<dbReference type="EMBL" id="LWDF02000435">
    <property type="protein sequence ID" value="KAE8248703.1"/>
    <property type="molecule type" value="Genomic_DNA"/>
</dbReference>
<evidence type="ECO:0000256" key="4">
    <source>
        <dbReference type="ARBA" id="ARBA00022692"/>
    </source>
</evidence>
<reference evidence="9" key="2">
    <citation type="journal article" date="2019" name="IMA Fungus">
        <title>Genome sequencing and comparison of five Tilletia species to identify candidate genes for the detection of regulated species infecting wheat.</title>
        <authorList>
            <person name="Nguyen H.D.T."/>
            <person name="Sultana T."/>
            <person name="Kesanakurti P."/>
            <person name="Hambleton S."/>
        </authorList>
    </citation>
    <scope>NUCLEOTIDE SEQUENCE</scope>
    <source>
        <strain evidence="9">DAOMC 236416</strain>
    </source>
</reference>
<organism evidence="9 10">
    <name type="scientific">Tilletia indica</name>
    <dbReference type="NCBI Taxonomy" id="43049"/>
    <lineage>
        <taxon>Eukaryota</taxon>
        <taxon>Fungi</taxon>
        <taxon>Dikarya</taxon>
        <taxon>Basidiomycota</taxon>
        <taxon>Ustilaginomycotina</taxon>
        <taxon>Exobasidiomycetes</taxon>
        <taxon>Tilletiales</taxon>
        <taxon>Tilletiaceae</taxon>
        <taxon>Tilletia</taxon>
    </lineage>
</organism>
<keyword evidence="10" id="KW-1185">Reference proteome</keyword>
<evidence type="ECO:0000256" key="2">
    <source>
        <dbReference type="ARBA" id="ARBA00008807"/>
    </source>
</evidence>
<comment type="similarity">
    <text evidence="2">Belongs to the oligopeptide OPT transporter family.</text>
</comment>
<evidence type="ECO:0000256" key="6">
    <source>
        <dbReference type="ARBA" id="ARBA00022927"/>
    </source>
</evidence>
<evidence type="ECO:0000256" key="8">
    <source>
        <dbReference type="ARBA" id="ARBA00023136"/>
    </source>
</evidence>
<keyword evidence="8" id="KW-0472">Membrane</keyword>
<evidence type="ECO:0000313" key="10">
    <source>
        <dbReference type="Proteomes" id="UP000077521"/>
    </source>
</evidence>
<dbReference type="InterPro" id="IPR004648">
    <property type="entry name" value="Oligpept_transpt"/>
</dbReference>
<keyword evidence="3" id="KW-0813">Transport</keyword>
<accession>A0A177TCF1</accession>
<keyword evidence="4" id="KW-0812">Transmembrane</keyword>
<name>A0A177TCF1_9BASI</name>